<dbReference type="GO" id="GO:0071108">
    <property type="term" value="P:protein K48-linked deubiquitination"/>
    <property type="evidence" value="ECO:0007669"/>
    <property type="project" value="InterPro"/>
</dbReference>
<evidence type="ECO:0000256" key="8">
    <source>
        <dbReference type="ARBA" id="ARBA00022833"/>
    </source>
</evidence>
<reference evidence="14" key="1">
    <citation type="submission" date="2015-04" db="EMBL/GenBank/DDBJ databases">
        <title>The genome sequence of the plant pathogenic Rhizarian Plasmodiophora brassicae reveals insights in its biotrophic life cycle and the origin of chitin synthesis.</title>
        <authorList>
            <person name="Schwelm A."/>
            <person name="Fogelqvist J."/>
            <person name="Knaust A."/>
            <person name="Julke S."/>
            <person name="Lilja T."/>
            <person name="Dhandapani V."/>
            <person name="Bonilla-Rosso G."/>
            <person name="Karlsson M."/>
            <person name="Shevchenko A."/>
            <person name="Choi S.R."/>
            <person name="Kim H.G."/>
            <person name="Park J.Y."/>
            <person name="Lim Y.P."/>
            <person name="Ludwig-Muller J."/>
            <person name="Dixelius C."/>
        </authorList>
    </citation>
    <scope>NUCLEOTIDE SEQUENCE</scope>
    <source>
        <tissue evidence="14">Potato root galls</tissue>
    </source>
</reference>
<evidence type="ECO:0000259" key="13">
    <source>
        <dbReference type="PROSITE" id="PS50222"/>
    </source>
</evidence>
<dbReference type="GO" id="GO:0006508">
    <property type="term" value="P:proteolysis"/>
    <property type="evidence" value="ECO:0007669"/>
    <property type="project" value="UniProtKB-KW"/>
</dbReference>
<evidence type="ECO:0000256" key="5">
    <source>
        <dbReference type="ARBA" id="ARBA00022723"/>
    </source>
</evidence>
<dbReference type="SMART" id="SM01174">
    <property type="entry name" value="DUF4205"/>
    <property type="match status" value="1"/>
</dbReference>
<dbReference type="EMBL" id="HACM01009784">
    <property type="protein sequence ID" value="CRZ10226.1"/>
    <property type="molecule type" value="Transcribed_RNA"/>
</dbReference>
<evidence type="ECO:0000256" key="4">
    <source>
        <dbReference type="ARBA" id="ARBA00012759"/>
    </source>
</evidence>
<evidence type="ECO:0000259" key="12">
    <source>
        <dbReference type="PROSITE" id="PS50199"/>
    </source>
</evidence>
<dbReference type="PROSITE" id="PS50222">
    <property type="entry name" value="EF_HAND_2"/>
    <property type="match status" value="1"/>
</dbReference>
<dbReference type="InterPro" id="IPR002048">
    <property type="entry name" value="EF_hand_dom"/>
</dbReference>
<dbReference type="GO" id="GO:1990380">
    <property type="term" value="F:K48-linked deubiquitinase activity"/>
    <property type="evidence" value="ECO:0007669"/>
    <property type="project" value="InterPro"/>
</dbReference>
<keyword evidence="5" id="KW-0479">Metal-binding</keyword>
<name>A0A0H5R8W2_9EUKA</name>
<dbReference type="SMART" id="SM00547">
    <property type="entry name" value="ZnF_RBZ"/>
    <property type="match status" value="1"/>
</dbReference>
<dbReference type="AlphaFoldDB" id="A0A0H5R8W2"/>
<proteinExistence type="inferred from homology"/>
<accession>A0A0H5R8W2</accession>
<evidence type="ECO:0000256" key="2">
    <source>
        <dbReference type="ARBA" id="ARBA00002107"/>
    </source>
</evidence>
<evidence type="ECO:0000256" key="3">
    <source>
        <dbReference type="ARBA" id="ARBA00011074"/>
    </source>
</evidence>
<dbReference type="InterPro" id="IPR018247">
    <property type="entry name" value="EF_Hand_1_Ca_BS"/>
</dbReference>
<dbReference type="PROSITE" id="PS50199">
    <property type="entry name" value="ZF_RANBP2_2"/>
    <property type="match status" value="1"/>
</dbReference>
<sequence>MADPIFDIIFGSSSAEEDVKRWISEGFVFSSSIPWGLRQTYGGPCAVLAPVQAFIIADLLTKSLMPDPTVDECQSSLVEAISFMLWRARPDFNAPACFRNTSYASLDSLKADLASYNLSTSGAVVEFVRGLISTRTVEGIKKDLSFDSDPFVSRFGHGTQELVNLCLFGRAFSHLFDGNRFLAPNMEICGVPCRGRVGFLSQLEVLQYQKVGNWCRFPELPIWIIASSTHYTVLFALDLDVGKISDCQVQEHRAEAEFSKYDQSESGFISIQDLPALLCNLGRDDLTTPDRFNQLKAAVDSEGCGVVLWPLLWESLRPGAQADGPWACIACTYLNITNQSECEMCSTPAPARPPTVQENESPGPDQFLLYHYNGIENHIGAQAQCTEVAVTVMDTEGIPQGQTTNSGLREVIQTRWHGAIVEFPSDLVPKIT</sequence>
<dbReference type="PROSITE" id="PS01358">
    <property type="entry name" value="ZF_RANBP2_1"/>
    <property type="match status" value="1"/>
</dbReference>
<dbReference type="GO" id="GO:0005509">
    <property type="term" value="F:calcium ion binding"/>
    <property type="evidence" value="ECO:0007669"/>
    <property type="project" value="InterPro"/>
</dbReference>
<keyword evidence="6 11" id="KW-0863">Zinc-finger</keyword>
<dbReference type="InterPro" id="IPR011992">
    <property type="entry name" value="EF-hand-dom_pair"/>
</dbReference>
<dbReference type="PANTHER" id="PTHR12473">
    <property type="entry name" value="UBIQUITIN CARBOXYL-TERMINAL HYDROLASE MINDY-4-RELATED"/>
    <property type="match status" value="1"/>
</dbReference>
<dbReference type="PANTHER" id="PTHR12473:SF8">
    <property type="entry name" value="UBIQUITIN CARBOXYL-TERMINAL HYDROLASE MINDY-4-RELATED"/>
    <property type="match status" value="1"/>
</dbReference>
<dbReference type="EC" id="3.4.19.12" evidence="4"/>
<dbReference type="InterPro" id="IPR025257">
    <property type="entry name" value="MINDY-3/4_CD"/>
</dbReference>
<dbReference type="Gene3D" id="2.30.30.380">
    <property type="entry name" value="Zn-finger domain of Sec23/24"/>
    <property type="match status" value="1"/>
</dbReference>
<dbReference type="SUPFAM" id="SSF90209">
    <property type="entry name" value="Ran binding protein zinc finger-like"/>
    <property type="match status" value="1"/>
</dbReference>
<evidence type="ECO:0000256" key="9">
    <source>
        <dbReference type="ARBA" id="ARBA00022837"/>
    </source>
</evidence>
<comment type="similarity">
    <text evidence="3">Belongs to the MINDY deubiquitinase family. FAM188 subfamily.</text>
</comment>
<evidence type="ECO:0000256" key="10">
    <source>
        <dbReference type="ARBA" id="ARBA00033208"/>
    </source>
</evidence>
<keyword evidence="8" id="KW-0862">Zinc</keyword>
<feature type="domain" description="EF-hand" evidence="13">
    <location>
        <begin position="249"/>
        <end position="284"/>
    </location>
</feature>
<feature type="domain" description="RanBP2-type" evidence="12">
    <location>
        <begin position="322"/>
        <end position="351"/>
    </location>
</feature>
<dbReference type="PROSITE" id="PS00018">
    <property type="entry name" value="EF_HAND_1"/>
    <property type="match status" value="1"/>
</dbReference>
<evidence type="ECO:0000256" key="11">
    <source>
        <dbReference type="PROSITE-ProRule" id="PRU00322"/>
    </source>
</evidence>
<dbReference type="Pfam" id="PF13898">
    <property type="entry name" value="MINDY-3_4_CD"/>
    <property type="match status" value="2"/>
</dbReference>
<dbReference type="InterPro" id="IPR039785">
    <property type="entry name" value="MINY3/4"/>
</dbReference>
<dbReference type="GO" id="GO:0004843">
    <property type="term" value="F:cysteine-type deubiquitinase activity"/>
    <property type="evidence" value="ECO:0007669"/>
    <property type="project" value="UniProtKB-EC"/>
</dbReference>
<comment type="catalytic activity">
    <reaction evidence="1">
        <text>Thiol-dependent hydrolysis of ester, thioester, amide, peptide and isopeptide bonds formed by the C-terminal Gly of ubiquitin (a 76-residue protein attached to proteins as an intracellular targeting signal).</text>
        <dbReference type="EC" id="3.4.19.12"/>
    </reaction>
</comment>
<evidence type="ECO:0000256" key="6">
    <source>
        <dbReference type="ARBA" id="ARBA00022771"/>
    </source>
</evidence>
<keyword evidence="7" id="KW-0833">Ubl conjugation pathway</keyword>
<dbReference type="InterPro" id="IPR001876">
    <property type="entry name" value="Znf_RanBP2"/>
</dbReference>
<dbReference type="SUPFAM" id="SSF47473">
    <property type="entry name" value="EF-hand"/>
    <property type="match status" value="1"/>
</dbReference>
<dbReference type="InterPro" id="IPR036443">
    <property type="entry name" value="Znf_RanBP2_sf"/>
</dbReference>
<comment type="function">
    <text evidence="2">Hydrolase that can remove 'Lys-48'-linked conjugated ubiquitin from proteins.</text>
</comment>
<evidence type="ECO:0000256" key="1">
    <source>
        <dbReference type="ARBA" id="ARBA00000707"/>
    </source>
</evidence>
<evidence type="ECO:0000313" key="14">
    <source>
        <dbReference type="EMBL" id="CRZ10226.1"/>
    </source>
</evidence>
<evidence type="ECO:0000256" key="7">
    <source>
        <dbReference type="ARBA" id="ARBA00022786"/>
    </source>
</evidence>
<keyword evidence="9" id="KW-0106">Calcium</keyword>
<organism evidence="14">
    <name type="scientific">Spongospora subterranea</name>
    <dbReference type="NCBI Taxonomy" id="70186"/>
    <lineage>
        <taxon>Eukaryota</taxon>
        <taxon>Sar</taxon>
        <taxon>Rhizaria</taxon>
        <taxon>Endomyxa</taxon>
        <taxon>Phytomyxea</taxon>
        <taxon>Plasmodiophorida</taxon>
        <taxon>Plasmodiophoridae</taxon>
        <taxon>Spongospora</taxon>
    </lineage>
</organism>
<dbReference type="GO" id="GO:0008270">
    <property type="term" value="F:zinc ion binding"/>
    <property type="evidence" value="ECO:0007669"/>
    <property type="project" value="UniProtKB-KW"/>
</dbReference>
<protein>
    <recommendedName>
        <fullName evidence="4">ubiquitinyl hydrolase 1</fullName>
        <ecNumber evidence="4">3.4.19.12</ecNumber>
    </recommendedName>
    <alternativeName>
        <fullName evidence="10">Deubiquitinating enzyme MINDY-3</fullName>
    </alternativeName>
</protein>